<dbReference type="Pfam" id="PF13730">
    <property type="entry name" value="HTH_36"/>
    <property type="match status" value="1"/>
</dbReference>
<comment type="caution">
    <text evidence="2">The sequence shown here is derived from an EMBL/GenBank/DDBJ whole genome shotgun (WGS) entry which is preliminary data.</text>
</comment>
<dbReference type="InterPro" id="IPR036388">
    <property type="entry name" value="WH-like_DNA-bd_sf"/>
</dbReference>
<feature type="region of interest" description="Disordered" evidence="1">
    <location>
        <begin position="96"/>
        <end position="158"/>
    </location>
</feature>
<reference evidence="2 3" key="1">
    <citation type="submission" date="2017-10" db="EMBL/GenBank/DDBJ databases">
        <title>Sedimentibacterium mangrovi gen. nov., sp. nov., a novel member of family Phyllobacteriacea isolated from mangrove sediment.</title>
        <authorList>
            <person name="Liao H."/>
            <person name="Tian Y."/>
        </authorList>
    </citation>
    <scope>NUCLEOTIDE SEQUENCE [LARGE SCALE GENOMIC DNA]</scope>
    <source>
        <strain evidence="2 3">X9-2-2</strain>
    </source>
</reference>
<dbReference type="EMBL" id="PDVP01000002">
    <property type="protein sequence ID" value="PHP68196.1"/>
    <property type="molecule type" value="Genomic_DNA"/>
</dbReference>
<proteinExistence type="predicted"/>
<evidence type="ECO:0008006" key="4">
    <source>
        <dbReference type="Google" id="ProtNLM"/>
    </source>
</evidence>
<evidence type="ECO:0000313" key="3">
    <source>
        <dbReference type="Proteomes" id="UP000221168"/>
    </source>
</evidence>
<sequence length="384" mass="43045">MSHAATDWAIQQRGLKPATKLVLWHLCDRYHPDHGCFPSQDTLAHDCEMSRSSLNEQLLKLEEVGLIRREQRRDERTNRAKSTIYRFKFESGFADDPCPESGHGSVSGNDPEPCPENAESRVQNLDTNPVREPVIEPVTEREARESADEDGETENRRKLEARVKRLEQGKDGKVWPGSVGSSTEWAVRQFAALSETDRLVAEERRDAYLAECKRQKCRPVAVGVYLRDRKFEAVEVEAKPVTGMPEDYAPAFGPVWSAWRTAALVEGGKESWIAALDRKARVRSGHKFGDIWFALKPTMEPVTEGSPKWQAWQRLFEARGWTWIPPLGNQSVAYFPKMDGADPPAAERALVAFVAEVEKAKAEHGGGGDGEERAVQERGHAGSD</sequence>
<evidence type="ECO:0000313" key="2">
    <source>
        <dbReference type="EMBL" id="PHP68196.1"/>
    </source>
</evidence>
<organism evidence="2 3">
    <name type="scientific">Zhengella mangrovi</name>
    <dbReference type="NCBI Taxonomy" id="1982044"/>
    <lineage>
        <taxon>Bacteria</taxon>
        <taxon>Pseudomonadati</taxon>
        <taxon>Pseudomonadota</taxon>
        <taxon>Alphaproteobacteria</taxon>
        <taxon>Hyphomicrobiales</taxon>
        <taxon>Notoacmeibacteraceae</taxon>
        <taxon>Zhengella</taxon>
    </lineage>
</organism>
<keyword evidence="3" id="KW-1185">Reference proteome</keyword>
<dbReference type="InterPro" id="IPR036390">
    <property type="entry name" value="WH_DNA-bd_sf"/>
</dbReference>
<dbReference type="RefSeq" id="WP_099304824.1">
    <property type="nucleotide sequence ID" value="NZ_PDVP01000002.1"/>
</dbReference>
<dbReference type="SUPFAM" id="SSF46785">
    <property type="entry name" value="Winged helix' DNA-binding domain"/>
    <property type="match status" value="1"/>
</dbReference>
<dbReference type="AlphaFoldDB" id="A0A2G1QRN8"/>
<dbReference type="Proteomes" id="UP000221168">
    <property type="component" value="Unassembled WGS sequence"/>
</dbReference>
<dbReference type="OrthoDB" id="7864318at2"/>
<name>A0A2G1QRN8_9HYPH</name>
<gene>
    <name evidence="2" type="ORF">CSC94_05965</name>
</gene>
<protein>
    <recommendedName>
        <fullName evidence="4">Helix-turn-helix domain-containing protein</fullName>
    </recommendedName>
</protein>
<feature type="region of interest" description="Disordered" evidence="1">
    <location>
        <begin position="361"/>
        <end position="384"/>
    </location>
</feature>
<dbReference type="Gene3D" id="1.10.10.10">
    <property type="entry name" value="Winged helix-like DNA-binding domain superfamily/Winged helix DNA-binding domain"/>
    <property type="match status" value="1"/>
</dbReference>
<evidence type="ECO:0000256" key="1">
    <source>
        <dbReference type="SAM" id="MobiDB-lite"/>
    </source>
</evidence>
<accession>A0A2G1QRN8</accession>